<evidence type="ECO:0000256" key="7">
    <source>
        <dbReference type="ARBA" id="ARBA00056658"/>
    </source>
</evidence>
<evidence type="ECO:0000256" key="4">
    <source>
        <dbReference type="ARBA" id="ARBA00023159"/>
    </source>
</evidence>
<reference evidence="9 10" key="1">
    <citation type="journal article" date="2011" name="Stand. Genomic Sci.">
        <title>Complete genome sequence of Mycobacterium sp. strain (Spyr1) and reclassification to Mycobacterium gilvum Spyr1.</title>
        <authorList>
            <person name="Kallimanis A."/>
            <person name="Karabika E."/>
            <person name="Mavromatis K."/>
            <person name="Lapidus A."/>
            <person name="Labutti K.M."/>
            <person name="Liolios K."/>
            <person name="Ivanova N."/>
            <person name="Goodwin L."/>
            <person name="Woyke T."/>
            <person name="Velentzas A.D."/>
            <person name="Perisynakis A."/>
            <person name="Ouzounis C.C."/>
            <person name="Kyrpides N.C."/>
            <person name="Koukkou A.I."/>
            <person name="Drainas C."/>
        </authorList>
    </citation>
    <scope>NUCLEOTIDE SEQUENCE [LARGE SCALE GENOMIC DNA]</scope>
    <source>
        <strain evidence="10">DSM 45189 / LMG 24558 / Spyr1</strain>
    </source>
</reference>
<dbReference type="GO" id="GO:0003700">
    <property type="term" value="F:DNA-binding transcription factor activity"/>
    <property type="evidence" value="ECO:0007669"/>
    <property type="project" value="InterPro"/>
</dbReference>
<evidence type="ECO:0000256" key="1">
    <source>
        <dbReference type="ARBA" id="ARBA00009437"/>
    </source>
</evidence>
<dbReference type="InterPro" id="IPR000847">
    <property type="entry name" value="LysR_HTH_N"/>
</dbReference>
<sequence>MELRHLRYFLAVAETCHFGQAAEQLHIAQPALSYAIRQLENSLDATLFTRTTRHVALTPAGEFLRVEATRILNGVDAAQRGVRRIAAGRSGLLRLGLTGTAAFSHLPKIARIVRQELPAVALDIHADLLTPDQCEGLRTGALDVGVLRPPAVGGDVATRTIAAEPLVLAVSADHRLAAEPVVSLADLRSEPFIGYTGQDSAVNDAVTRSCRAAGFVPHREHSTPGTAVLLALVAADLGVSVVPASVRALPLHGVVFRDLVDGGTVDLALAWRDGVDNPVVDAVVAVLAGALTSLDHPALQEQS</sequence>
<comment type="function">
    <text evidence="7">Required for the induction the katG gene for catalase. Involved in the response to hydrogen peroxide.</text>
</comment>
<proteinExistence type="inferred from homology"/>
<dbReference type="SUPFAM" id="SSF53850">
    <property type="entry name" value="Periplasmic binding protein-like II"/>
    <property type="match status" value="1"/>
</dbReference>
<keyword evidence="10" id="KW-1185">Reference proteome</keyword>
<dbReference type="InterPro" id="IPR005119">
    <property type="entry name" value="LysR_subst-bd"/>
</dbReference>
<evidence type="ECO:0000256" key="2">
    <source>
        <dbReference type="ARBA" id="ARBA00023015"/>
    </source>
</evidence>
<keyword evidence="2" id="KW-0805">Transcription regulation</keyword>
<keyword evidence="5" id="KW-0804">Transcription</keyword>
<feature type="domain" description="HTH lysR-type" evidence="8">
    <location>
        <begin position="1"/>
        <end position="58"/>
    </location>
</feature>
<dbReference type="KEGG" id="msp:Mspyr1_48220"/>
<accession>E6TIN3</accession>
<dbReference type="Proteomes" id="UP000008916">
    <property type="component" value="Chromosome"/>
</dbReference>
<keyword evidence="3" id="KW-0238">DNA-binding</keyword>
<dbReference type="RefSeq" id="WP_013472946.1">
    <property type="nucleotide sequence ID" value="NC_014814.1"/>
</dbReference>
<evidence type="ECO:0000313" key="10">
    <source>
        <dbReference type="Proteomes" id="UP000008916"/>
    </source>
</evidence>
<dbReference type="EMBL" id="CP002385">
    <property type="protein sequence ID" value="ADU01361.1"/>
    <property type="molecule type" value="Genomic_DNA"/>
</dbReference>
<evidence type="ECO:0000256" key="3">
    <source>
        <dbReference type="ARBA" id="ARBA00023125"/>
    </source>
</evidence>
<dbReference type="PROSITE" id="PS50931">
    <property type="entry name" value="HTH_LYSR"/>
    <property type="match status" value="1"/>
</dbReference>
<evidence type="ECO:0000256" key="6">
    <source>
        <dbReference type="ARBA" id="ARBA00040885"/>
    </source>
</evidence>
<dbReference type="FunFam" id="1.10.10.10:FF:000001">
    <property type="entry name" value="LysR family transcriptional regulator"/>
    <property type="match status" value="1"/>
</dbReference>
<dbReference type="Pfam" id="PF00126">
    <property type="entry name" value="HTH_1"/>
    <property type="match status" value="1"/>
</dbReference>
<protein>
    <recommendedName>
        <fullName evidence="6">Probable hydrogen peroxide-inducible genes activator</fullName>
    </recommendedName>
</protein>
<dbReference type="CDD" id="cd08414">
    <property type="entry name" value="PBP2_LTTR_aromatics_like"/>
    <property type="match status" value="1"/>
</dbReference>
<dbReference type="Gene3D" id="1.10.10.10">
    <property type="entry name" value="Winged helix-like DNA-binding domain superfamily/Winged helix DNA-binding domain"/>
    <property type="match status" value="1"/>
</dbReference>
<name>E6TIN3_MYCSR</name>
<gene>
    <name evidence="9" type="ordered locus">Mspyr1_48220</name>
</gene>
<dbReference type="PANTHER" id="PTHR30346:SF30">
    <property type="entry name" value="SMALL NEUTRAL PROTEASE REGULATORY PROTEIN"/>
    <property type="match status" value="1"/>
</dbReference>
<dbReference type="HOGENOM" id="CLU_039613_6_4_11"/>
<dbReference type="AlphaFoldDB" id="E6TIN3"/>
<dbReference type="GO" id="GO:0003677">
    <property type="term" value="F:DNA binding"/>
    <property type="evidence" value="ECO:0007669"/>
    <property type="project" value="UniProtKB-KW"/>
</dbReference>
<dbReference type="PANTHER" id="PTHR30346">
    <property type="entry name" value="TRANSCRIPTIONAL DUAL REGULATOR HCAR-RELATED"/>
    <property type="match status" value="1"/>
</dbReference>
<dbReference type="PRINTS" id="PR00039">
    <property type="entry name" value="HTHLYSR"/>
</dbReference>
<organism evidence="9 10">
    <name type="scientific">Mycolicibacterium gilvum (strain DSM 45189 / LMG 24558 / Spyr1)</name>
    <name type="common">Mycobacterium gilvum</name>
    <dbReference type="NCBI Taxonomy" id="278137"/>
    <lineage>
        <taxon>Bacteria</taxon>
        <taxon>Bacillati</taxon>
        <taxon>Actinomycetota</taxon>
        <taxon>Actinomycetes</taxon>
        <taxon>Mycobacteriales</taxon>
        <taxon>Mycobacteriaceae</taxon>
        <taxon>Mycolicibacterium</taxon>
    </lineage>
</organism>
<dbReference type="InterPro" id="IPR036388">
    <property type="entry name" value="WH-like_DNA-bd_sf"/>
</dbReference>
<dbReference type="Gene3D" id="3.40.190.10">
    <property type="entry name" value="Periplasmic binding protein-like II"/>
    <property type="match status" value="2"/>
</dbReference>
<evidence type="ECO:0000259" key="8">
    <source>
        <dbReference type="PROSITE" id="PS50931"/>
    </source>
</evidence>
<dbReference type="SUPFAM" id="SSF46785">
    <property type="entry name" value="Winged helix' DNA-binding domain"/>
    <property type="match status" value="1"/>
</dbReference>
<dbReference type="Pfam" id="PF03466">
    <property type="entry name" value="LysR_substrate"/>
    <property type="match status" value="1"/>
</dbReference>
<dbReference type="InterPro" id="IPR036390">
    <property type="entry name" value="WH_DNA-bd_sf"/>
</dbReference>
<comment type="similarity">
    <text evidence="1">Belongs to the LysR transcriptional regulatory family.</text>
</comment>
<keyword evidence="4" id="KW-0010">Activator</keyword>
<evidence type="ECO:0000256" key="5">
    <source>
        <dbReference type="ARBA" id="ARBA00023163"/>
    </source>
</evidence>
<evidence type="ECO:0000313" key="9">
    <source>
        <dbReference type="EMBL" id="ADU01361.1"/>
    </source>
</evidence>
<dbReference type="GO" id="GO:0032993">
    <property type="term" value="C:protein-DNA complex"/>
    <property type="evidence" value="ECO:0007669"/>
    <property type="project" value="TreeGrafter"/>
</dbReference>